<name>A0ABU4HWF2_9ACTN</name>
<evidence type="ECO:0000313" key="2">
    <source>
        <dbReference type="EMBL" id="MDW5597553.1"/>
    </source>
</evidence>
<keyword evidence="1" id="KW-0732">Signal</keyword>
<accession>A0ABU4HWF2</accession>
<feature type="chain" id="PRO_5047180092" description="Mce-associated membrane protein" evidence="1">
    <location>
        <begin position="20"/>
        <end position="196"/>
    </location>
</feature>
<dbReference type="RefSeq" id="WP_318600019.1">
    <property type="nucleotide sequence ID" value="NZ_JAWSTH010000093.1"/>
</dbReference>
<proteinExistence type="predicted"/>
<dbReference type="EMBL" id="JAWSTH010000093">
    <property type="protein sequence ID" value="MDW5597553.1"/>
    <property type="molecule type" value="Genomic_DNA"/>
</dbReference>
<reference evidence="2 3" key="2">
    <citation type="submission" date="2023-10" db="EMBL/GenBank/DDBJ databases">
        <authorList>
            <person name="Han X.F."/>
        </authorList>
    </citation>
    <scope>NUCLEOTIDE SEQUENCE [LARGE SCALE GENOMIC DNA]</scope>
    <source>
        <strain evidence="2 3">KCTC 39840</strain>
    </source>
</reference>
<keyword evidence="3" id="KW-1185">Reference proteome</keyword>
<dbReference type="Proteomes" id="UP001284601">
    <property type="component" value="Unassembled WGS sequence"/>
</dbReference>
<comment type="caution">
    <text evidence="2">The sequence shown here is derived from an EMBL/GenBank/DDBJ whole genome shotgun (WGS) entry which is preliminary data.</text>
</comment>
<sequence length="196" mass="20513">MRPARQAPALAALLAAVLAGCGIENPYDERRPTANAGAVSGEPVATQPADFPIGGELRPGRPAAGEPTTFPAAGRTPQSTLRMAALLAGNWTAATAQSVYDKLAAISVSDTRVQFQQLAAGARIDVRQRGEGARSTATVVAITVSGTGDTRRGVIVTRERMVTDDLPSLAAEYRVTLARVQRRGGAWVIASWEPKP</sequence>
<evidence type="ECO:0000313" key="3">
    <source>
        <dbReference type="Proteomes" id="UP001284601"/>
    </source>
</evidence>
<protein>
    <recommendedName>
        <fullName evidence="4">Mce-associated membrane protein</fullName>
    </recommendedName>
</protein>
<feature type="signal peptide" evidence="1">
    <location>
        <begin position="1"/>
        <end position="19"/>
    </location>
</feature>
<evidence type="ECO:0000256" key="1">
    <source>
        <dbReference type="SAM" id="SignalP"/>
    </source>
</evidence>
<gene>
    <name evidence="2" type="ORF">R7226_24600</name>
</gene>
<reference evidence="3" key="1">
    <citation type="submission" date="2023-07" db="EMBL/GenBank/DDBJ databases">
        <title>Conexibacter stalactiti sp. nov., isolated from stalactites in a lava cave and emended description of the genus Conexibacter.</title>
        <authorList>
            <person name="Lee S.D."/>
        </authorList>
    </citation>
    <scope>NUCLEOTIDE SEQUENCE [LARGE SCALE GENOMIC DNA]</scope>
    <source>
        <strain evidence="3">KCTC 39840</strain>
    </source>
</reference>
<evidence type="ECO:0008006" key="4">
    <source>
        <dbReference type="Google" id="ProtNLM"/>
    </source>
</evidence>
<dbReference type="PROSITE" id="PS51257">
    <property type="entry name" value="PROKAR_LIPOPROTEIN"/>
    <property type="match status" value="1"/>
</dbReference>
<organism evidence="2 3">
    <name type="scientific">Conexibacter stalactiti</name>
    <dbReference type="NCBI Taxonomy" id="1940611"/>
    <lineage>
        <taxon>Bacteria</taxon>
        <taxon>Bacillati</taxon>
        <taxon>Actinomycetota</taxon>
        <taxon>Thermoleophilia</taxon>
        <taxon>Solirubrobacterales</taxon>
        <taxon>Conexibacteraceae</taxon>
        <taxon>Conexibacter</taxon>
    </lineage>
</organism>